<evidence type="ECO:0000256" key="1">
    <source>
        <dbReference type="SAM" id="MobiDB-lite"/>
    </source>
</evidence>
<comment type="caution">
    <text evidence="2">The sequence shown here is derived from an EMBL/GenBank/DDBJ whole genome shotgun (WGS) entry which is preliminary data.</text>
</comment>
<organism evidence="2">
    <name type="scientific">bioreactor metagenome</name>
    <dbReference type="NCBI Taxonomy" id="1076179"/>
    <lineage>
        <taxon>unclassified sequences</taxon>
        <taxon>metagenomes</taxon>
        <taxon>ecological metagenomes</taxon>
    </lineage>
</organism>
<reference evidence="2" key="1">
    <citation type="submission" date="2019-08" db="EMBL/GenBank/DDBJ databases">
        <authorList>
            <person name="Kucharzyk K."/>
            <person name="Murdoch R.W."/>
            <person name="Higgins S."/>
            <person name="Loffler F."/>
        </authorList>
    </citation>
    <scope>NUCLEOTIDE SEQUENCE</scope>
</reference>
<dbReference type="EMBL" id="VSSQ01094824">
    <property type="protein sequence ID" value="MPN39173.1"/>
    <property type="molecule type" value="Genomic_DNA"/>
</dbReference>
<evidence type="ECO:0000313" key="2">
    <source>
        <dbReference type="EMBL" id="MPN39173.1"/>
    </source>
</evidence>
<sequence length="118" mass="13001">MAGGRVEQGLQLVDRTEEQRAEQLPGGDPHAAVRVQEARFGGFLAQRAALDAGQFRHAVDEEQAGQHHAQFDGDGQVEQYGDEEGDEQDDPVVVRIAFQFHEFVPLAHVDGDDHDDGR</sequence>
<protein>
    <submittedName>
        <fullName evidence="2">Uncharacterized protein</fullName>
    </submittedName>
</protein>
<feature type="region of interest" description="Disordered" evidence="1">
    <location>
        <begin position="1"/>
        <end position="30"/>
    </location>
</feature>
<accession>A0A645HUX5</accession>
<gene>
    <name evidence="2" type="ORF">SDC9_186701</name>
</gene>
<dbReference type="AlphaFoldDB" id="A0A645HUX5"/>
<name>A0A645HUX5_9ZZZZ</name>
<proteinExistence type="predicted"/>
<feature type="region of interest" description="Disordered" evidence="1">
    <location>
        <begin position="60"/>
        <end position="87"/>
    </location>
</feature>